<keyword evidence="5" id="KW-1185">Reference proteome</keyword>
<dbReference type="GeneID" id="30210158"/>
<dbReference type="Gene3D" id="1.25.40.20">
    <property type="entry name" value="Ankyrin repeat-containing domain"/>
    <property type="match status" value="1"/>
</dbReference>
<feature type="region of interest" description="Disordered" evidence="2">
    <location>
        <begin position="93"/>
        <end position="143"/>
    </location>
</feature>
<feature type="compositionally biased region" description="Basic and acidic residues" evidence="2">
    <location>
        <begin position="93"/>
        <end position="108"/>
    </location>
</feature>
<feature type="region of interest" description="Disordered" evidence="2">
    <location>
        <begin position="298"/>
        <end position="325"/>
    </location>
</feature>
<dbReference type="AlphaFoldDB" id="A0A1B9FZV9"/>
<evidence type="ECO:0000256" key="1">
    <source>
        <dbReference type="PROSITE-ProRule" id="PRU00023"/>
    </source>
</evidence>
<reference evidence="3" key="1">
    <citation type="submission" date="2013-07" db="EMBL/GenBank/DDBJ databases">
        <title>The Genome Sequence of Cryptococcus bestiolae CBS10118.</title>
        <authorList>
            <consortium name="The Broad Institute Genome Sequencing Platform"/>
            <person name="Cuomo C."/>
            <person name="Litvintseva A."/>
            <person name="Chen Y."/>
            <person name="Heitman J."/>
            <person name="Sun S."/>
            <person name="Springer D."/>
            <person name="Dromer F."/>
            <person name="Young S.K."/>
            <person name="Zeng Q."/>
            <person name="Gargeya S."/>
            <person name="Fitzgerald M."/>
            <person name="Abouelleil A."/>
            <person name="Alvarado L."/>
            <person name="Berlin A.M."/>
            <person name="Chapman S.B."/>
            <person name="Dewar J."/>
            <person name="Goldberg J."/>
            <person name="Griggs A."/>
            <person name="Gujja S."/>
            <person name="Hansen M."/>
            <person name="Howarth C."/>
            <person name="Imamovic A."/>
            <person name="Larimer J."/>
            <person name="McCowan C."/>
            <person name="Murphy C."/>
            <person name="Pearson M."/>
            <person name="Priest M."/>
            <person name="Roberts A."/>
            <person name="Saif S."/>
            <person name="Shea T."/>
            <person name="Sykes S."/>
            <person name="Wortman J."/>
            <person name="Nusbaum C."/>
            <person name="Birren B."/>
        </authorList>
    </citation>
    <scope>NUCLEOTIDE SEQUENCE [LARGE SCALE GENOMIC DNA]</scope>
    <source>
        <strain evidence="3">CBS 10118</strain>
    </source>
</reference>
<dbReference type="PROSITE" id="PS50088">
    <property type="entry name" value="ANK_REPEAT"/>
    <property type="match status" value="1"/>
</dbReference>
<keyword evidence="1" id="KW-0040">ANK repeat</keyword>
<feature type="compositionally biased region" description="Pro residues" evidence="2">
    <location>
        <begin position="129"/>
        <end position="139"/>
    </location>
</feature>
<feature type="compositionally biased region" description="Basic residues" evidence="2">
    <location>
        <begin position="116"/>
        <end position="125"/>
    </location>
</feature>
<dbReference type="OrthoDB" id="539213at2759"/>
<evidence type="ECO:0000313" key="4">
    <source>
        <dbReference type="EMBL" id="WVW84941.1"/>
    </source>
</evidence>
<dbReference type="Proteomes" id="UP000092730">
    <property type="component" value="Chromosome 5"/>
</dbReference>
<dbReference type="VEuPathDB" id="FungiDB:I302_05759"/>
<reference evidence="4" key="2">
    <citation type="submission" date="2013-07" db="EMBL/GenBank/DDBJ databases">
        <authorList>
            <consortium name="The Broad Institute Genome Sequencing Platform"/>
            <person name="Cuomo C."/>
            <person name="Litvintseva A."/>
            <person name="Chen Y."/>
            <person name="Heitman J."/>
            <person name="Sun S."/>
            <person name="Springer D."/>
            <person name="Dromer F."/>
            <person name="Young S.K."/>
            <person name="Zeng Q."/>
            <person name="Gargeya S."/>
            <person name="Fitzgerald M."/>
            <person name="Abouelleil A."/>
            <person name="Alvarado L."/>
            <person name="Berlin A.M."/>
            <person name="Chapman S.B."/>
            <person name="Dewar J."/>
            <person name="Goldberg J."/>
            <person name="Griggs A."/>
            <person name="Gujja S."/>
            <person name="Hansen M."/>
            <person name="Howarth C."/>
            <person name="Imamovic A."/>
            <person name="Larimer J."/>
            <person name="McCowan C."/>
            <person name="Murphy C."/>
            <person name="Pearson M."/>
            <person name="Priest M."/>
            <person name="Roberts A."/>
            <person name="Saif S."/>
            <person name="Shea T."/>
            <person name="Sykes S."/>
            <person name="Wortman J."/>
            <person name="Nusbaum C."/>
            <person name="Birren B."/>
        </authorList>
    </citation>
    <scope>NUCLEOTIDE SEQUENCE</scope>
    <source>
        <strain evidence="4">CBS 10118</strain>
    </source>
</reference>
<dbReference type="InterPro" id="IPR036770">
    <property type="entry name" value="Ankyrin_rpt-contain_sf"/>
</dbReference>
<dbReference type="SUPFAM" id="SSF48403">
    <property type="entry name" value="Ankyrin repeat"/>
    <property type="match status" value="1"/>
</dbReference>
<dbReference type="RefSeq" id="XP_019045370.1">
    <property type="nucleotide sequence ID" value="XM_019192373.1"/>
</dbReference>
<proteinExistence type="predicted"/>
<dbReference type="STRING" id="1296100.A0A1B9FZV9"/>
<gene>
    <name evidence="3" type="ORF">I302_05759</name>
    <name evidence="4" type="ORF">I302_106977</name>
</gene>
<dbReference type="KEGG" id="kbi:30210158"/>
<feature type="compositionally biased region" description="Low complexity" evidence="2">
    <location>
        <begin position="238"/>
        <end position="249"/>
    </location>
</feature>
<dbReference type="InterPro" id="IPR002110">
    <property type="entry name" value="Ankyrin_rpt"/>
</dbReference>
<evidence type="ECO:0000313" key="3">
    <source>
        <dbReference type="EMBL" id="OCF24300.1"/>
    </source>
</evidence>
<evidence type="ECO:0000313" key="5">
    <source>
        <dbReference type="Proteomes" id="UP000092730"/>
    </source>
</evidence>
<reference evidence="3" key="3">
    <citation type="submission" date="2014-01" db="EMBL/GenBank/DDBJ databases">
        <title>Evolution of pathogenesis and genome organization in the Tremellales.</title>
        <authorList>
            <person name="Cuomo C."/>
            <person name="Litvintseva A."/>
            <person name="Heitman J."/>
            <person name="Chen Y."/>
            <person name="Sun S."/>
            <person name="Springer D."/>
            <person name="Dromer F."/>
            <person name="Young S."/>
            <person name="Zeng Q."/>
            <person name="Chapman S."/>
            <person name="Gujja S."/>
            <person name="Saif S."/>
            <person name="Birren B."/>
        </authorList>
    </citation>
    <scope>NUCLEOTIDE SEQUENCE</scope>
    <source>
        <strain evidence="3">CBS 10118</strain>
    </source>
</reference>
<accession>A0A1B9FZV9</accession>
<dbReference type="EMBL" id="KI894022">
    <property type="protein sequence ID" value="OCF24300.1"/>
    <property type="molecule type" value="Genomic_DNA"/>
</dbReference>
<reference evidence="4" key="4">
    <citation type="submission" date="2024-02" db="EMBL/GenBank/DDBJ databases">
        <title>Comparative genomics of Cryptococcus and Kwoniella reveals pathogenesis evolution and contrasting modes of karyotype evolution via chromosome fusion or intercentromeric recombination.</title>
        <authorList>
            <person name="Coelho M.A."/>
            <person name="David-Palma M."/>
            <person name="Shea T."/>
            <person name="Bowers K."/>
            <person name="McGinley-Smith S."/>
            <person name="Mohammad A.W."/>
            <person name="Gnirke A."/>
            <person name="Yurkov A.M."/>
            <person name="Nowrousian M."/>
            <person name="Sun S."/>
            <person name="Cuomo C.A."/>
            <person name="Heitman J."/>
        </authorList>
    </citation>
    <scope>NUCLEOTIDE SEQUENCE</scope>
    <source>
        <strain evidence="4">CBS 10118</strain>
    </source>
</reference>
<organism evidence="3">
    <name type="scientific">Kwoniella bestiolae CBS 10118</name>
    <dbReference type="NCBI Taxonomy" id="1296100"/>
    <lineage>
        <taxon>Eukaryota</taxon>
        <taxon>Fungi</taxon>
        <taxon>Dikarya</taxon>
        <taxon>Basidiomycota</taxon>
        <taxon>Agaricomycotina</taxon>
        <taxon>Tremellomycetes</taxon>
        <taxon>Tremellales</taxon>
        <taxon>Cryptococcaceae</taxon>
        <taxon>Kwoniella</taxon>
    </lineage>
</organism>
<protein>
    <submittedName>
        <fullName evidence="3">Uncharacterized protein</fullName>
    </submittedName>
</protein>
<evidence type="ECO:0000256" key="2">
    <source>
        <dbReference type="SAM" id="MobiDB-lite"/>
    </source>
</evidence>
<dbReference type="EMBL" id="CP144545">
    <property type="protein sequence ID" value="WVW84941.1"/>
    <property type="molecule type" value="Genomic_DNA"/>
</dbReference>
<name>A0A1B9FZV9_9TREE</name>
<dbReference type="Pfam" id="PF00023">
    <property type="entry name" value="Ank"/>
    <property type="match status" value="1"/>
</dbReference>
<sequence>MPVTLTHLPVELLHHIHLLALNPFLPCVNNHLHSIFHQPSPHYAAIYLLELYSAYGPNEILTRALRHPICTVEVTEEIRKIWDRRRGYVEPLRKEELSKSPNTKRRDSTGSVIKRDQRHRPRSRSRSPSPSPTPPPEPTAPALRCSELPRRLFRDPFNPSQPVHPLITYLFSKYDPSPNSHKGYPLFRAILTSNYELVSFLLLHGADPSIRDCFALDIAISMKDLRMVQLLVERDPSDSGSGPNSSPAKEGVKKGKKVKLGDRVEIGTRMVEKAIEKGSQEIINYFVYDKKVMPPLHSIMNIGKSDRSKSQKRKKPSRSSLPTKA</sequence>
<feature type="repeat" description="ANK" evidence="1">
    <location>
        <begin position="181"/>
        <end position="213"/>
    </location>
</feature>
<feature type="region of interest" description="Disordered" evidence="2">
    <location>
        <begin position="234"/>
        <end position="257"/>
    </location>
</feature>